<feature type="region of interest" description="Disordered" evidence="3">
    <location>
        <begin position="446"/>
        <end position="467"/>
    </location>
</feature>
<evidence type="ECO:0000256" key="4">
    <source>
        <dbReference type="SAM" id="SignalP"/>
    </source>
</evidence>
<dbReference type="InterPro" id="IPR036278">
    <property type="entry name" value="Sialidase_sf"/>
</dbReference>
<feature type="chain" id="PRO_5047180407" evidence="4">
    <location>
        <begin position="28"/>
        <end position="1195"/>
    </location>
</feature>
<keyword evidence="2" id="KW-0175">Coiled coil</keyword>
<evidence type="ECO:0000259" key="5">
    <source>
        <dbReference type="PROSITE" id="PS50106"/>
    </source>
</evidence>
<evidence type="ECO:0000313" key="6">
    <source>
        <dbReference type="EMBL" id="MDY3560142.1"/>
    </source>
</evidence>
<dbReference type="Pfam" id="PF13180">
    <property type="entry name" value="PDZ_2"/>
    <property type="match status" value="1"/>
</dbReference>
<keyword evidence="7" id="KW-1185">Reference proteome</keyword>
<dbReference type="SMART" id="SM00228">
    <property type="entry name" value="PDZ"/>
    <property type="match status" value="2"/>
</dbReference>
<dbReference type="CDD" id="cd15482">
    <property type="entry name" value="Sialidase_non-viral"/>
    <property type="match status" value="2"/>
</dbReference>
<name>A0ABU5EZV2_9BACT</name>
<dbReference type="EMBL" id="JAXBLV010000175">
    <property type="protein sequence ID" value="MDY3560142.1"/>
    <property type="molecule type" value="Genomic_DNA"/>
</dbReference>
<evidence type="ECO:0000256" key="1">
    <source>
        <dbReference type="ARBA" id="ARBA00022737"/>
    </source>
</evidence>
<dbReference type="InterPro" id="IPR036034">
    <property type="entry name" value="PDZ_sf"/>
</dbReference>
<dbReference type="SUPFAM" id="SSF50939">
    <property type="entry name" value="Sialidases"/>
    <property type="match status" value="2"/>
</dbReference>
<evidence type="ECO:0000256" key="2">
    <source>
        <dbReference type="SAM" id="Coils"/>
    </source>
</evidence>
<feature type="region of interest" description="Disordered" evidence="3">
    <location>
        <begin position="1154"/>
        <end position="1195"/>
    </location>
</feature>
<dbReference type="Pfam" id="PF15902">
    <property type="entry name" value="Sortilin-Vps10"/>
    <property type="match status" value="2"/>
</dbReference>
<dbReference type="InterPro" id="IPR001478">
    <property type="entry name" value="PDZ"/>
</dbReference>
<dbReference type="PANTHER" id="PTHR43739">
    <property type="entry name" value="XYLOGLUCANASE (EUROFUNG)"/>
    <property type="match status" value="1"/>
</dbReference>
<evidence type="ECO:0000256" key="3">
    <source>
        <dbReference type="SAM" id="MobiDB-lite"/>
    </source>
</evidence>
<dbReference type="InterPro" id="IPR052025">
    <property type="entry name" value="Xyloglucanase_GH74"/>
</dbReference>
<keyword evidence="1" id="KW-0677">Repeat</keyword>
<feature type="compositionally biased region" description="Acidic residues" evidence="3">
    <location>
        <begin position="1173"/>
        <end position="1182"/>
    </location>
</feature>
<feature type="coiled-coil region" evidence="2">
    <location>
        <begin position="31"/>
        <end position="58"/>
    </location>
</feature>
<dbReference type="SUPFAM" id="SSF110296">
    <property type="entry name" value="Oligoxyloglucan reducing end-specific cellobiohydrolase"/>
    <property type="match status" value="1"/>
</dbReference>
<dbReference type="Gene3D" id="2.30.42.10">
    <property type="match status" value="2"/>
</dbReference>
<accession>A0ABU5EZV2</accession>
<dbReference type="SUPFAM" id="SSF50156">
    <property type="entry name" value="PDZ domain-like"/>
    <property type="match status" value="2"/>
</dbReference>
<evidence type="ECO:0000313" key="7">
    <source>
        <dbReference type="Proteomes" id="UP001272242"/>
    </source>
</evidence>
<feature type="signal peptide" evidence="4">
    <location>
        <begin position="1"/>
        <end position="27"/>
    </location>
</feature>
<organism evidence="6 7">
    <name type="scientific">Gemmata algarum</name>
    <dbReference type="NCBI Taxonomy" id="2975278"/>
    <lineage>
        <taxon>Bacteria</taxon>
        <taxon>Pseudomonadati</taxon>
        <taxon>Planctomycetota</taxon>
        <taxon>Planctomycetia</taxon>
        <taxon>Gemmatales</taxon>
        <taxon>Gemmataceae</taxon>
        <taxon>Gemmata</taxon>
    </lineage>
</organism>
<dbReference type="InterPro" id="IPR015943">
    <property type="entry name" value="WD40/YVTN_repeat-like_dom_sf"/>
</dbReference>
<proteinExistence type="predicted"/>
<feature type="compositionally biased region" description="Low complexity" evidence="3">
    <location>
        <begin position="455"/>
        <end position="464"/>
    </location>
</feature>
<dbReference type="RefSeq" id="WP_320686778.1">
    <property type="nucleotide sequence ID" value="NZ_JAXBLV010000175.1"/>
</dbReference>
<reference evidence="7" key="1">
    <citation type="journal article" date="2023" name="Mar. Drugs">
        <title>Gemmata algarum, a Novel Planctomycete Isolated from an Algal Mat, Displays Antimicrobial Activity.</title>
        <authorList>
            <person name="Kumar G."/>
            <person name="Kallscheuer N."/>
            <person name="Kashif M."/>
            <person name="Ahamad S."/>
            <person name="Jagadeeshwari U."/>
            <person name="Pannikurungottu S."/>
            <person name="Haufschild T."/>
            <person name="Kabuu M."/>
            <person name="Sasikala C."/>
            <person name="Jogler C."/>
            <person name="Ramana C."/>
        </authorList>
    </citation>
    <scope>NUCLEOTIDE SEQUENCE [LARGE SCALE GENOMIC DNA]</scope>
    <source>
        <strain evidence="7">JC673</strain>
    </source>
</reference>
<protein>
    <submittedName>
        <fullName evidence="6">PDZ domain-containing protein</fullName>
    </submittedName>
</protein>
<comment type="caution">
    <text evidence="6">The sequence shown here is derived from an EMBL/GenBank/DDBJ whole genome shotgun (WGS) entry which is preliminary data.</text>
</comment>
<dbReference type="PANTHER" id="PTHR43739:SF5">
    <property type="entry name" value="EXO-ALPHA-SIALIDASE"/>
    <property type="match status" value="1"/>
</dbReference>
<dbReference type="CDD" id="cd06779">
    <property type="entry name" value="cpPDZ_Deg_HtrA-like"/>
    <property type="match status" value="1"/>
</dbReference>
<sequence length="1195" mass="128359">MKPSQLTGRRAAFALLAALVFSFPGVAKSEDDDAKKEIAEVQKQIELLEKKLNELRKGTPPAPAPNAIPETAIAKMTWRNIGPANMGGRITALAVVESDPSTYYVATASGGLLKTVNNGTTFSFVFEKEATVSIGDVAVAPSDPNVVYVGTGEHNPRNSVSYGDGVYKSTDAGKTWQNVGLKKSFSVGRIVVHPKDPNTVYVAAMGRVWGPSEERGVFKTADGGKTWQKVLYVDDRTGAIELRMDPTDPNVLLAGLWERKRDEFDGFFGQGPWPGPDQYGPIVAHGPGGGLFKTADAGKTWKKLTGEKAAPGLPTAKTGRIGLDYSRKTKGLVYAIIDTENIGKGRPVLTVYMGVSGEGEKDGAKVTAVVEDGPAAKAGLKEGDRITAIDGKKVASYDEVLDFLTGKKPDDVVKLTVVRAKGKTGDKKDAKAETETLTIELKLAARPSTPEPKKGGFQPKGGQQTLSPGGLTVEVTGLDAPVKVADVPKDGAAAKAGVKVGMTIAAVEGTDTPDFRAYRTELRVGGKVENPRQAGDKVKVSFQEGDKKPFEVTLALAAAETRFQGGGGGGGRPTAPSARPFIMQAQVGGQQANVQNNQGKDGYQTGGVFVSKDNGDTWTRVNSLNPRPFYFSNVRVDPTDDKTVYVLGDTVLWRSTDGGNRFASAQASTVHPDHHALWIDPRDSRHMILGCDGGFYSTYDRGATWDHLNVMALGQFYHVAVDSRKPYRVYGGLQDNGSWGGPSRTLRGTGPANEDWQYLRGGDGFVCRVDPNDPDVVYSESQNGGIGWINLKTGEQKGTRPRPVKPGEELRFNWNTPFILSAHNSGIFYCGAQYVFRSVNRGENLKAVSPDLTRTKQGSMTALAESPKSPDVLWAGTDDGNLWVTRDGGGNWTNTLDALKKAGLPGPRCVSAIEPGRTKEGRCYVALDGHRSDDDKPYLFVTEDYGATWKSVTGDLPAFGSTRVIREDITTPEILYCGTEFGIWVSVNRGASWAKLNSNLPTVAVHEVAQPTTASEIVVATHGRSVWVLDVASLRQMKPEALAAPATLFAPAPITRWQFGPGSFPYSRDVRKFYGTNPAAGGSIEYLLTKPAKDVSLKVLDVNNKVVREFRGPPAAAGFHKFPWAPPRAGAYRVVLTADGKEYTQMAVVENDPNADPKAVITDAPQPVPGGDADGDEEEEELMKEVAPFIPKARD</sequence>
<dbReference type="Gene3D" id="2.130.10.10">
    <property type="entry name" value="YVTN repeat-like/Quinoprotein amine dehydrogenase"/>
    <property type="match status" value="5"/>
</dbReference>
<dbReference type="PROSITE" id="PS50106">
    <property type="entry name" value="PDZ"/>
    <property type="match status" value="1"/>
</dbReference>
<gene>
    <name evidence="6" type="ORF">R5W23_001367</name>
</gene>
<dbReference type="InterPro" id="IPR031778">
    <property type="entry name" value="Sortilin_N"/>
</dbReference>
<feature type="domain" description="PDZ" evidence="5">
    <location>
        <begin position="336"/>
        <end position="404"/>
    </location>
</feature>
<dbReference type="Proteomes" id="UP001272242">
    <property type="component" value="Unassembled WGS sequence"/>
</dbReference>
<keyword evidence="4" id="KW-0732">Signal</keyword>